<reference evidence="1" key="1">
    <citation type="submission" date="2022-10" db="EMBL/GenBank/DDBJ databases">
        <title>Puccinia triticina Genome sequencing and assembly.</title>
        <authorList>
            <person name="Li C."/>
        </authorList>
    </citation>
    <scope>NUCLEOTIDE SEQUENCE</scope>
    <source>
        <strain evidence="1">Pt15</strain>
    </source>
</reference>
<evidence type="ECO:0000313" key="1">
    <source>
        <dbReference type="EMBL" id="WAQ81955.1"/>
    </source>
</evidence>
<accession>A0ABY7C9W3</accession>
<dbReference type="GeneID" id="77807166"/>
<dbReference type="RefSeq" id="XP_053017510.1">
    <property type="nucleotide sequence ID" value="XM_053166271.1"/>
</dbReference>
<proteinExistence type="predicted"/>
<name>A0ABY7C9W3_9BASI</name>
<organism evidence="1 2">
    <name type="scientific">Puccinia triticina</name>
    <dbReference type="NCBI Taxonomy" id="208348"/>
    <lineage>
        <taxon>Eukaryota</taxon>
        <taxon>Fungi</taxon>
        <taxon>Dikarya</taxon>
        <taxon>Basidiomycota</taxon>
        <taxon>Pucciniomycotina</taxon>
        <taxon>Pucciniomycetes</taxon>
        <taxon>Pucciniales</taxon>
        <taxon>Pucciniaceae</taxon>
        <taxon>Puccinia</taxon>
    </lineage>
</organism>
<evidence type="ECO:0000313" key="2">
    <source>
        <dbReference type="Proteomes" id="UP001164743"/>
    </source>
</evidence>
<dbReference type="EMBL" id="CP110422">
    <property type="protein sequence ID" value="WAQ81955.1"/>
    <property type="molecule type" value="Genomic_DNA"/>
</dbReference>
<sequence length="65" mass="7155">MPILESAGVRRRSISVRPQDGLLDLRTRDLTQINPVVSPTAPAVDGFVLLRRGSHRSHGQIQAEI</sequence>
<dbReference type="Proteomes" id="UP001164743">
    <property type="component" value="Chromosome 2A"/>
</dbReference>
<gene>
    <name evidence="1" type="ORF">PtA15_2A268</name>
</gene>
<protein>
    <submittedName>
        <fullName evidence="1">Uncharacterized protein</fullName>
    </submittedName>
</protein>
<keyword evidence="2" id="KW-1185">Reference proteome</keyword>